<reference evidence="3" key="1">
    <citation type="journal article" date="2019" name="Int. J. Syst. Evol. Microbiol.">
        <title>The Global Catalogue of Microorganisms (GCM) 10K type strain sequencing project: providing services to taxonomists for standard genome sequencing and annotation.</title>
        <authorList>
            <consortium name="The Broad Institute Genomics Platform"/>
            <consortium name="The Broad Institute Genome Sequencing Center for Infectious Disease"/>
            <person name="Wu L."/>
            <person name="Ma J."/>
        </authorList>
    </citation>
    <scope>NUCLEOTIDE SEQUENCE [LARGE SCALE GENOMIC DNA]</scope>
    <source>
        <strain evidence="3">JCM 18019</strain>
    </source>
</reference>
<organism evidence="2 3">
    <name type="scientific">Chryseobacterium ginsengisoli</name>
    <dbReference type="NCBI Taxonomy" id="363853"/>
    <lineage>
        <taxon>Bacteria</taxon>
        <taxon>Pseudomonadati</taxon>
        <taxon>Bacteroidota</taxon>
        <taxon>Flavobacteriia</taxon>
        <taxon>Flavobacteriales</taxon>
        <taxon>Weeksellaceae</taxon>
        <taxon>Chryseobacterium group</taxon>
        <taxon>Chryseobacterium</taxon>
    </lineage>
</organism>
<proteinExistence type="predicted"/>
<name>A0ABP9M0I4_9FLAO</name>
<sequence length="459" mass="52554">MKIKIKPQSVMKNNIISVGIFFDGTGNNGQNATSPEKPPKNNESYYGNITNIYKLFNLFNGDEKNYIEGIGTVTGSEDSDFAMATCQNPAGYQGYSSDDKLEKAFSFAKNKMLDESREYHFYVYGFSRGSMLARNFCYELLKPDSQFSRNHIKVKFLGVFDTVESAAFNNYNVTVFPETERALHICAVNECRYFFPLTGFFEESKEKEDSKYETDNSVWKEIFVPGAHADVGGGYLEGSQSVYISPNFMRNSELYYYVENIKGTALDAEGNKIWDNLLQNYKLDQGEIFSQAYIARDLVYNELSKVYGKLMLIETNTDETIFNTNFDESNFEINAQKHSYLVELSNALENYIKDLSSGLKPRYNYEKLVDYTHISANFGLYHPALLQNSKFGVNTEFINNGLNVPSNSDDQFSKNQSKLQSEIHHIEDSIVDYAYGTNIPNNDNWNRTILIKENFYNKC</sequence>
<protein>
    <recommendedName>
        <fullName evidence="1">T6SS Phospholipase effector Tle1-like catalytic domain-containing protein</fullName>
    </recommendedName>
</protein>
<evidence type="ECO:0000313" key="3">
    <source>
        <dbReference type="Proteomes" id="UP001500353"/>
    </source>
</evidence>
<comment type="caution">
    <text evidence="2">The sequence shown here is derived from an EMBL/GenBank/DDBJ whole genome shotgun (WGS) entry which is preliminary data.</text>
</comment>
<feature type="domain" description="T6SS Phospholipase effector Tle1-like catalytic" evidence="1">
    <location>
        <begin position="144"/>
        <end position="240"/>
    </location>
</feature>
<feature type="domain" description="T6SS Phospholipase effector Tle1-like catalytic" evidence="1">
    <location>
        <begin position="20"/>
        <end position="135"/>
    </location>
</feature>
<dbReference type="EMBL" id="BAABHX010000001">
    <property type="protein sequence ID" value="GAA5086928.1"/>
    <property type="molecule type" value="Genomic_DNA"/>
</dbReference>
<evidence type="ECO:0000313" key="2">
    <source>
        <dbReference type="EMBL" id="GAA5086928.1"/>
    </source>
</evidence>
<dbReference type="PANTHER" id="PTHR33840">
    <property type="match status" value="1"/>
</dbReference>
<evidence type="ECO:0000259" key="1">
    <source>
        <dbReference type="Pfam" id="PF09994"/>
    </source>
</evidence>
<dbReference type="Pfam" id="PF09994">
    <property type="entry name" value="T6SS_Tle1-like_cat"/>
    <property type="match status" value="2"/>
</dbReference>
<gene>
    <name evidence="2" type="ORF">GCM10023210_09310</name>
</gene>
<dbReference type="PANTHER" id="PTHR33840:SF1">
    <property type="entry name" value="TLE1 PHOSPHOLIPASE DOMAIN-CONTAINING PROTEIN"/>
    <property type="match status" value="1"/>
</dbReference>
<dbReference type="InterPro" id="IPR018712">
    <property type="entry name" value="Tle1-like_cat"/>
</dbReference>
<dbReference type="Proteomes" id="UP001500353">
    <property type="component" value="Unassembled WGS sequence"/>
</dbReference>
<accession>A0ABP9M0I4</accession>
<keyword evidence="3" id="KW-1185">Reference proteome</keyword>